<feature type="chain" id="PRO_5045871095" evidence="2">
    <location>
        <begin position="20"/>
        <end position="308"/>
    </location>
</feature>
<protein>
    <submittedName>
        <fullName evidence="3">Uncharacterized protein</fullName>
    </submittedName>
</protein>
<dbReference type="Proteomes" id="UP001590951">
    <property type="component" value="Unassembled WGS sequence"/>
</dbReference>
<keyword evidence="4" id="KW-1185">Reference proteome</keyword>
<keyword evidence="1" id="KW-0812">Transmembrane</keyword>
<comment type="caution">
    <text evidence="3">The sequence shown here is derived from an EMBL/GenBank/DDBJ whole genome shotgun (WGS) entry which is preliminary data.</text>
</comment>
<feature type="transmembrane region" description="Helical" evidence="1">
    <location>
        <begin position="58"/>
        <end position="76"/>
    </location>
</feature>
<keyword evidence="2" id="KW-0732">Signal</keyword>
<name>A0ABR4BNM9_9LECA</name>
<keyword evidence="1" id="KW-0472">Membrane</keyword>
<evidence type="ECO:0000256" key="2">
    <source>
        <dbReference type="SAM" id="SignalP"/>
    </source>
</evidence>
<evidence type="ECO:0000313" key="4">
    <source>
        <dbReference type="Proteomes" id="UP001590951"/>
    </source>
</evidence>
<feature type="signal peptide" evidence="2">
    <location>
        <begin position="1"/>
        <end position="19"/>
    </location>
</feature>
<gene>
    <name evidence="3" type="ORF">ABVK25_000692</name>
</gene>
<feature type="transmembrane region" description="Helical" evidence="1">
    <location>
        <begin position="179"/>
        <end position="200"/>
    </location>
</feature>
<accession>A0ABR4BNM9</accession>
<evidence type="ECO:0000313" key="3">
    <source>
        <dbReference type="EMBL" id="KAL2059399.1"/>
    </source>
</evidence>
<organism evidence="3 4">
    <name type="scientific">Lepraria finkii</name>
    <dbReference type="NCBI Taxonomy" id="1340010"/>
    <lineage>
        <taxon>Eukaryota</taxon>
        <taxon>Fungi</taxon>
        <taxon>Dikarya</taxon>
        <taxon>Ascomycota</taxon>
        <taxon>Pezizomycotina</taxon>
        <taxon>Lecanoromycetes</taxon>
        <taxon>OSLEUM clade</taxon>
        <taxon>Lecanoromycetidae</taxon>
        <taxon>Lecanorales</taxon>
        <taxon>Lecanorineae</taxon>
        <taxon>Stereocaulaceae</taxon>
        <taxon>Lepraria</taxon>
    </lineage>
</organism>
<reference evidence="3 4" key="1">
    <citation type="submission" date="2024-09" db="EMBL/GenBank/DDBJ databases">
        <title>Rethinking Asexuality: The Enigmatic Case of Functional Sexual Genes in Lepraria (Stereocaulaceae).</title>
        <authorList>
            <person name="Doellman M."/>
            <person name="Sun Y."/>
            <person name="Barcenas-Pena A."/>
            <person name="Lumbsch H.T."/>
            <person name="Grewe F."/>
        </authorList>
    </citation>
    <scope>NUCLEOTIDE SEQUENCE [LARGE SCALE GENOMIC DNA]</scope>
    <source>
        <strain evidence="3 4">Grewe 0041</strain>
    </source>
</reference>
<keyword evidence="1" id="KW-1133">Transmembrane helix</keyword>
<evidence type="ECO:0000256" key="1">
    <source>
        <dbReference type="SAM" id="Phobius"/>
    </source>
</evidence>
<sequence length="308" mass="33543">MMFAVSMGVIVTYLAGVGAAPTSNSSASGTGSSNNDNGSNENVRFQILADEYSRSDGSLTALLSLLGLLGYVSALLKVSFGVKVYEGNGFSITALRSYAWVRSRDEDVRGATEVHYLERMILDSSVQWEVAKSMSNTNESMPLIAGNGIKALRDRRSYNAAYTVAICTMAKFKGTATMAFGLCAICLALSASIASFATLSCTSGWAWPRFFACAGLPVSVLMGGLPWCLIHIIERLPLKASEWFRSGWRDDSVRGTRCPDTEKPLLKRENTLAYFTREDHFHIFDCRGVSQPHMLMSKSPPVALQLVL</sequence>
<dbReference type="EMBL" id="JBHFEH010000001">
    <property type="protein sequence ID" value="KAL2059399.1"/>
    <property type="molecule type" value="Genomic_DNA"/>
</dbReference>
<proteinExistence type="predicted"/>
<feature type="transmembrane region" description="Helical" evidence="1">
    <location>
        <begin position="206"/>
        <end position="230"/>
    </location>
</feature>